<keyword evidence="3" id="KW-0285">Flavoprotein</keyword>
<sequence length="386" mass="42451">MEFSFNPEQQHIAEVADTFLGSVAGSEAMRRAMKRESGFEVDVWQKITQKMGWHLTHIPEQFNGLGLGYIELCILLERMGANLVCAPFYSTVVFGVNALLITGTKAQKRHWLEQIVTGQKRLTLAYSGQGRGWGTKSVTAQYQKKDNDFIINGNYHYVIDGHTVDALVVAAREIKSGNLGLFVLPTNTEGVTRCWTPSMDQTRKLATVKLSNVILDKDSFMGEESGDSLATLDNILALACIALAAEQMGVAEKSLNMTVSYIAQRKQFDRVIGGFQALKHKAADMLNRVESARSAVYYAACIANEFMAGNDMGAELLEAASIAKAYCCEAAYFNSGLALQMHGGVGFTWEYDVHLYFKRAKAAQVSLGDTAWHKERIADIVLGSAD</sequence>
<comment type="similarity">
    <text evidence="2">Belongs to the acyl-CoA dehydrogenase family.</text>
</comment>
<dbReference type="Proteomes" id="UP001321520">
    <property type="component" value="Chromosome"/>
</dbReference>
<dbReference type="RefSeq" id="WP_301414840.1">
    <property type="nucleotide sequence ID" value="NZ_CP098023.1"/>
</dbReference>
<dbReference type="EMBL" id="CP098023">
    <property type="protein sequence ID" value="WKD49054.1"/>
    <property type="molecule type" value="Genomic_DNA"/>
</dbReference>
<name>A0ABY9EC52_9GAMM</name>
<dbReference type="Gene3D" id="1.20.140.10">
    <property type="entry name" value="Butyryl-CoA Dehydrogenase, subunit A, domain 3"/>
    <property type="match status" value="1"/>
</dbReference>
<evidence type="ECO:0000256" key="5">
    <source>
        <dbReference type="ARBA" id="ARBA00023002"/>
    </source>
</evidence>
<dbReference type="SUPFAM" id="SSF47203">
    <property type="entry name" value="Acyl-CoA dehydrogenase C-terminal domain-like"/>
    <property type="match status" value="1"/>
</dbReference>
<evidence type="ECO:0000256" key="3">
    <source>
        <dbReference type="ARBA" id="ARBA00022630"/>
    </source>
</evidence>
<dbReference type="Pfam" id="PF02771">
    <property type="entry name" value="Acyl-CoA_dh_N"/>
    <property type="match status" value="1"/>
</dbReference>
<dbReference type="SUPFAM" id="SSF56645">
    <property type="entry name" value="Acyl-CoA dehydrogenase NM domain-like"/>
    <property type="match status" value="1"/>
</dbReference>
<protein>
    <submittedName>
        <fullName evidence="8">Acyl-CoA/acyl-ACP dehydrogenase</fullName>
    </submittedName>
</protein>
<dbReference type="Gene3D" id="2.40.110.10">
    <property type="entry name" value="Butyryl-CoA Dehydrogenase, subunit A, domain 2"/>
    <property type="match status" value="1"/>
</dbReference>
<dbReference type="InterPro" id="IPR036250">
    <property type="entry name" value="AcylCo_DH-like_C"/>
</dbReference>
<keyword evidence="5" id="KW-0560">Oxidoreductase</keyword>
<feature type="domain" description="Acyl-CoA dehydrogenase/oxidase N-terminal" evidence="7">
    <location>
        <begin position="7"/>
        <end position="119"/>
    </location>
</feature>
<organism evidence="8 9">
    <name type="scientific">Microbulbifer spongiae</name>
    <dbReference type="NCBI Taxonomy" id="2944933"/>
    <lineage>
        <taxon>Bacteria</taxon>
        <taxon>Pseudomonadati</taxon>
        <taxon>Pseudomonadota</taxon>
        <taxon>Gammaproteobacteria</taxon>
        <taxon>Cellvibrionales</taxon>
        <taxon>Microbulbiferaceae</taxon>
        <taxon>Microbulbifer</taxon>
    </lineage>
</organism>
<keyword evidence="4" id="KW-0274">FAD</keyword>
<evidence type="ECO:0000256" key="1">
    <source>
        <dbReference type="ARBA" id="ARBA00001974"/>
    </source>
</evidence>
<dbReference type="InterPro" id="IPR037069">
    <property type="entry name" value="AcylCoA_DH/ox_N_sf"/>
</dbReference>
<dbReference type="InterPro" id="IPR046373">
    <property type="entry name" value="Acyl-CoA_Oxase/DH_mid-dom_sf"/>
</dbReference>
<evidence type="ECO:0000313" key="8">
    <source>
        <dbReference type="EMBL" id="WKD49054.1"/>
    </source>
</evidence>
<reference evidence="8 9" key="1">
    <citation type="submission" date="2022-05" db="EMBL/GenBank/DDBJ databases">
        <title>Microbulbifer sp. nov., isolated from sponge.</title>
        <authorList>
            <person name="Gao L."/>
        </authorList>
    </citation>
    <scope>NUCLEOTIDE SEQUENCE [LARGE SCALE GENOMIC DNA]</scope>
    <source>
        <strain evidence="8 9">MI-G</strain>
    </source>
</reference>
<accession>A0ABY9EC52</accession>
<keyword evidence="9" id="KW-1185">Reference proteome</keyword>
<dbReference type="InterPro" id="IPR009075">
    <property type="entry name" value="AcylCo_DH/oxidase_C"/>
</dbReference>
<evidence type="ECO:0000256" key="4">
    <source>
        <dbReference type="ARBA" id="ARBA00022827"/>
    </source>
</evidence>
<comment type="cofactor">
    <cofactor evidence="1">
        <name>FAD</name>
        <dbReference type="ChEBI" id="CHEBI:57692"/>
    </cofactor>
</comment>
<dbReference type="PANTHER" id="PTHR43884:SF20">
    <property type="entry name" value="ACYL-COA DEHYDROGENASE FADE28"/>
    <property type="match status" value="1"/>
</dbReference>
<dbReference type="InterPro" id="IPR009100">
    <property type="entry name" value="AcylCoA_DH/oxidase_NM_dom_sf"/>
</dbReference>
<dbReference type="PANTHER" id="PTHR43884">
    <property type="entry name" value="ACYL-COA DEHYDROGENASE"/>
    <property type="match status" value="1"/>
</dbReference>
<dbReference type="InterPro" id="IPR013786">
    <property type="entry name" value="AcylCoA_DH/ox_N"/>
</dbReference>
<feature type="domain" description="Acyl-CoA dehydrogenase/oxidase C-terminal" evidence="6">
    <location>
        <begin position="238"/>
        <end position="381"/>
    </location>
</feature>
<evidence type="ECO:0000256" key="2">
    <source>
        <dbReference type="ARBA" id="ARBA00009347"/>
    </source>
</evidence>
<dbReference type="CDD" id="cd00567">
    <property type="entry name" value="ACAD"/>
    <property type="match status" value="1"/>
</dbReference>
<evidence type="ECO:0000313" key="9">
    <source>
        <dbReference type="Proteomes" id="UP001321520"/>
    </source>
</evidence>
<gene>
    <name evidence="8" type="ORF">M8T91_14285</name>
</gene>
<proteinExistence type="inferred from homology"/>
<dbReference type="Pfam" id="PF00441">
    <property type="entry name" value="Acyl-CoA_dh_1"/>
    <property type="match status" value="1"/>
</dbReference>
<evidence type="ECO:0000259" key="7">
    <source>
        <dbReference type="Pfam" id="PF02771"/>
    </source>
</evidence>
<dbReference type="Gene3D" id="1.10.540.10">
    <property type="entry name" value="Acyl-CoA dehydrogenase/oxidase, N-terminal domain"/>
    <property type="match status" value="1"/>
</dbReference>
<evidence type="ECO:0000259" key="6">
    <source>
        <dbReference type="Pfam" id="PF00441"/>
    </source>
</evidence>